<keyword evidence="2" id="KW-0723">Serine/threonine-protein kinase</keyword>
<dbReference type="InterPro" id="IPR051334">
    <property type="entry name" value="SRPK"/>
</dbReference>
<evidence type="ECO:0000256" key="9">
    <source>
        <dbReference type="PROSITE-ProRule" id="PRU10141"/>
    </source>
</evidence>
<dbReference type="STRING" id="1051890.A0A3N4L7L3"/>
<organism evidence="11 12">
    <name type="scientific">Terfezia boudieri ATCC MYA-4762</name>
    <dbReference type="NCBI Taxonomy" id="1051890"/>
    <lineage>
        <taxon>Eukaryota</taxon>
        <taxon>Fungi</taxon>
        <taxon>Dikarya</taxon>
        <taxon>Ascomycota</taxon>
        <taxon>Pezizomycotina</taxon>
        <taxon>Pezizomycetes</taxon>
        <taxon>Pezizales</taxon>
        <taxon>Pezizaceae</taxon>
        <taxon>Terfezia</taxon>
    </lineage>
</organism>
<evidence type="ECO:0000256" key="1">
    <source>
        <dbReference type="ARBA" id="ARBA00012513"/>
    </source>
</evidence>
<dbReference type="InParanoid" id="A0A3N4L7L3"/>
<keyword evidence="5 11" id="KW-0418">Kinase</keyword>
<keyword evidence="6 9" id="KW-0067">ATP-binding</keyword>
<keyword evidence="12" id="KW-1185">Reference proteome</keyword>
<keyword evidence="3" id="KW-0808">Transferase</keyword>
<protein>
    <recommendedName>
        <fullName evidence="1">non-specific serine/threonine protein kinase</fullName>
        <ecNumber evidence="1">2.7.11.1</ecNumber>
    </recommendedName>
</protein>
<dbReference type="Gene3D" id="1.10.510.10">
    <property type="entry name" value="Transferase(Phosphotransferase) domain 1"/>
    <property type="match status" value="1"/>
</dbReference>
<dbReference type="InterPro" id="IPR011009">
    <property type="entry name" value="Kinase-like_dom_sf"/>
</dbReference>
<name>A0A3N4L7L3_9PEZI</name>
<gene>
    <name evidence="11" type="ORF">L211DRAFT_795603</name>
</gene>
<reference evidence="11 12" key="1">
    <citation type="journal article" date="2018" name="Nat. Ecol. Evol.">
        <title>Pezizomycetes genomes reveal the molecular basis of ectomycorrhizal truffle lifestyle.</title>
        <authorList>
            <person name="Murat C."/>
            <person name="Payen T."/>
            <person name="Noel B."/>
            <person name="Kuo A."/>
            <person name="Morin E."/>
            <person name="Chen J."/>
            <person name="Kohler A."/>
            <person name="Krizsan K."/>
            <person name="Balestrini R."/>
            <person name="Da Silva C."/>
            <person name="Montanini B."/>
            <person name="Hainaut M."/>
            <person name="Levati E."/>
            <person name="Barry K.W."/>
            <person name="Belfiori B."/>
            <person name="Cichocki N."/>
            <person name="Clum A."/>
            <person name="Dockter R.B."/>
            <person name="Fauchery L."/>
            <person name="Guy J."/>
            <person name="Iotti M."/>
            <person name="Le Tacon F."/>
            <person name="Lindquist E.A."/>
            <person name="Lipzen A."/>
            <person name="Malagnac F."/>
            <person name="Mello A."/>
            <person name="Molinier V."/>
            <person name="Miyauchi S."/>
            <person name="Poulain J."/>
            <person name="Riccioni C."/>
            <person name="Rubini A."/>
            <person name="Sitrit Y."/>
            <person name="Splivallo R."/>
            <person name="Traeger S."/>
            <person name="Wang M."/>
            <person name="Zifcakova L."/>
            <person name="Wipf D."/>
            <person name="Zambonelli A."/>
            <person name="Paolocci F."/>
            <person name="Nowrousian M."/>
            <person name="Ottonello S."/>
            <person name="Baldrian P."/>
            <person name="Spatafora J.W."/>
            <person name="Henrissat B."/>
            <person name="Nagy L.G."/>
            <person name="Aury J.M."/>
            <person name="Wincker P."/>
            <person name="Grigoriev I.V."/>
            <person name="Bonfante P."/>
            <person name="Martin F.M."/>
        </authorList>
    </citation>
    <scope>NUCLEOTIDE SEQUENCE [LARGE SCALE GENOMIC DNA]</scope>
    <source>
        <strain evidence="11 12">ATCC MYA-4762</strain>
    </source>
</reference>
<proteinExistence type="predicted"/>
<dbReference type="GO" id="GO:0005634">
    <property type="term" value="C:nucleus"/>
    <property type="evidence" value="ECO:0007669"/>
    <property type="project" value="TreeGrafter"/>
</dbReference>
<evidence type="ECO:0000256" key="6">
    <source>
        <dbReference type="ARBA" id="ARBA00022840"/>
    </source>
</evidence>
<dbReference type="GO" id="GO:0005737">
    <property type="term" value="C:cytoplasm"/>
    <property type="evidence" value="ECO:0007669"/>
    <property type="project" value="TreeGrafter"/>
</dbReference>
<dbReference type="GO" id="GO:0004674">
    <property type="term" value="F:protein serine/threonine kinase activity"/>
    <property type="evidence" value="ECO:0007669"/>
    <property type="project" value="UniProtKB-KW"/>
</dbReference>
<keyword evidence="4 9" id="KW-0547">Nucleotide-binding</keyword>
<evidence type="ECO:0000256" key="4">
    <source>
        <dbReference type="ARBA" id="ARBA00022741"/>
    </source>
</evidence>
<evidence type="ECO:0000256" key="3">
    <source>
        <dbReference type="ARBA" id="ARBA00022679"/>
    </source>
</evidence>
<dbReference type="AlphaFoldDB" id="A0A3N4L7L3"/>
<dbReference type="InterPro" id="IPR000719">
    <property type="entry name" value="Prot_kinase_dom"/>
</dbReference>
<dbReference type="PROSITE" id="PS50011">
    <property type="entry name" value="PROTEIN_KINASE_DOM"/>
    <property type="match status" value="1"/>
</dbReference>
<dbReference type="Proteomes" id="UP000267821">
    <property type="component" value="Unassembled WGS sequence"/>
</dbReference>
<sequence length="140" mass="16185">MECIEKYRPGGYHPVHLGDLFNQRYKVLRKLGYGGYSTVWLARYLSESRYVALKILKANIESPWELAIVTTLSDYDVKHPGYSRVLRLLDHFNHTGSNGTHLCLVAEVLGPSIGDLLYPPWRNFTDSRRHETTREDIPRP</sequence>
<accession>A0A3N4L7L3</accession>
<dbReference type="SUPFAM" id="SSF56112">
    <property type="entry name" value="Protein kinase-like (PK-like)"/>
    <property type="match status" value="1"/>
</dbReference>
<feature type="domain" description="Protein kinase" evidence="10">
    <location>
        <begin position="25"/>
        <end position="140"/>
    </location>
</feature>
<dbReference type="PANTHER" id="PTHR47634:SF9">
    <property type="entry name" value="PROTEIN KINASE DOMAIN-CONTAINING PROTEIN-RELATED"/>
    <property type="match status" value="1"/>
</dbReference>
<dbReference type="Gene3D" id="3.30.200.20">
    <property type="entry name" value="Phosphorylase Kinase, domain 1"/>
    <property type="match status" value="1"/>
</dbReference>
<evidence type="ECO:0000256" key="8">
    <source>
        <dbReference type="ARBA" id="ARBA00048679"/>
    </source>
</evidence>
<dbReference type="EMBL" id="ML121608">
    <property type="protein sequence ID" value="RPB18833.1"/>
    <property type="molecule type" value="Genomic_DNA"/>
</dbReference>
<dbReference type="EC" id="2.7.11.1" evidence="1"/>
<dbReference type="GO" id="GO:0050684">
    <property type="term" value="P:regulation of mRNA processing"/>
    <property type="evidence" value="ECO:0007669"/>
    <property type="project" value="TreeGrafter"/>
</dbReference>
<evidence type="ECO:0000259" key="10">
    <source>
        <dbReference type="PROSITE" id="PS50011"/>
    </source>
</evidence>
<evidence type="ECO:0000256" key="2">
    <source>
        <dbReference type="ARBA" id="ARBA00022527"/>
    </source>
</evidence>
<evidence type="ECO:0000313" key="11">
    <source>
        <dbReference type="EMBL" id="RPB18833.1"/>
    </source>
</evidence>
<comment type="catalytic activity">
    <reaction evidence="8">
        <text>L-seryl-[protein] + ATP = O-phospho-L-seryl-[protein] + ADP + H(+)</text>
        <dbReference type="Rhea" id="RHEA:17989"/>
        <dbReference type="Rhea" id="RHEA-COMP:9863"/>
        <dbReference type="Rhea" id="RHEA-COMP:11604"/>
        <dbReference type="ChEBI" id="CHEBI:15378"/>
        <dbReference type="ChEBI" id="CHEBI:29999"/>
        <dbReference type="ChEBI" id="CHEBI:30616"/>
        <dbReference type="ChEBI" id="CHEBI:83421"/>
        <dbReference type="ChEBI" id="CHEBI:456216"/>
        <dbReference type="EC" id="2.7.11.1"/>
    </reaction>
</comment>
<comment type="catalytic activity">
    <reaction evidence="7">
        <text>L-threonyl-[protein] + ATP = O-phospho-L-threonyl-[protein] + ADP + H(+)</text>
        <dbReference type="Rhea" id="RHEA:46608"/>
        <dbReference type="Rhea" id="RHEA-COMP:11060"/>
        <dbReference type="Rhea" id="RHEA-COMP:11605"/>
        <dbReference type="ChEBI" id="CHEBI:15378"/>
        <dbReference type="ChEBI" id="CHEBI:30013"/>
        <dbReference type="ChEBI" id="CHEBI:30616"/>
        <dbReference type="ChEBI" id="CHEBI:61977"/>
        <dbReference type="ChEBI" id="CHEBI:456216"/>
        <dbReference type="EC" id="2.7.11.1"/>
    </reaction>
</comment>
<dbReference type="InterPro" id="IPR017441">
    <property type="entry name" value="Protein_kinase_ATP_BS"/>
</dbReference>
<dbReference type="OrthoDB" id="5979581at2759"/>
<feature type="binding site" evidence="9">
    <location>
        <position position="54"/>
    </location>
    <ligand>
        <name>ATP</name>
        <dbReference type="ChEBI" id="CHEBI:30616"/>
    </ligand>
</feature>
<dbReference type="PANTHER" id="PTHR47634">
    <property type="entry name" value="PROTEIN KINASE DOMAIN-CONTAINING PROTEIN-RELATED"/>
    <property type="match status" value="1"/>
</dbReference>
<dbReference type="GO" id="GO:0000245">
    <property type="term" value="P:spliceosomal complex assembly"/>
    <property type="evidence" value="ECO:0007669"/>
    <property type="project" value="TreeGrafter"/>
</dbReference>
<dbReference type="PROSITE" id="PS00107">
    <property type="entry name" value="PROTEIN_KINASE_ATP"/>
    <property type="match status" value="1"/>
</dbReference>
<evidence type="ECO:0000313" key="12">
    <source>
        <dbReference type="Proteomes" id="UP000267821"/>
    </source>
</evidence>
<evidence type="ECO:0000256" key="7">
    <source>
        <dbReference type="ARBA" id="ARBA00047899"/>
    </source>
</evidence>
<dbReference type="GO" id="GO:0005524">
    <property type="term" value="F:ATP binding"/>
    <property type="evidence" value="ECO:0007669"/>
    <property type="project" value="UniProtKB-UniRule"/>
</dbReference>
<evidence type="ECO:0000256" key="5">
    <source>
        <dbReference type="ARBA" id="ARBA00022777"/>
    </source>
</evidence>